<organism evidence="1 2">
    <name type="scientific">Marinilabilia salmonicolor</name>
    <dbReference type="NCBI Taxonomy" id="989"/>
    <lineage>
        <taxon>Bacteria</taxon>
        <taxon>Pseudomonadati</taxon>
        <taxon>Bacteroidota</taxon>
        <taxon>Bacteroidia</taxon>
        <taxon>Marinilabiliales</taxon>
        <taxon>Marinilabiliaceae</taxon>
        <taxon>Marinilabilia</taxon>
    </lineage>
</organism>
<protein>
    <submittedName>
        <fullName evidence="1">Bacteriophage HK97-gp10 putative tail-component</fullName>
    </submittedName>
</protein>
<evidence type="ECO:0000313" key="1">
    <source>
        <dbReference type="EMBL" id="RCW38665.1"/>
    </source>
</evidence>
<keyword evidence="2" id="KW-1185">Reference proteome</keyword>
<name>A0A368VEL9_9BACT</name>
<dbReference type="Pfam" id="PF04883">
    <property type="entry name" value="HK97-gp10_like"/>
    <property type="match status" value="1"/>
</dbReference>
<proteinExistence type="predicted"/>
<dbReference type="RefSeq" id="WP_114436429.1">
    <property type="nucleotide sequence ID" value="NZ_QPIZ01000003.1"/>
</dbReference>
<dbReference type="EMBL" id="QPIZ01000003">
    <property type="protein sequence ID" value="RCW38665.1"/>
    <property type="molecule type" value="Genomic_DNA"/>
</dbReference>
<sequence length="161" mass="18858">MTNTGNNQTLQIFGTKELNDLFEAMSDSQQRSLYISAFRKMTKPLLKDIKSRIPSNLKGLRRSIIAKPVNREKALKFGASRKKDKQAYLANIFEGGTGERFYVTRKNKVKKSTGRVQPLNFFYDTIDAHENRLKTEYYEAFLESFEKMVDRYNKKKKRILK</sequence>
<accession>A0A368VEL9</accession>
<dbReference type="AlphaFoldDB" id="A0A368VEL9"/>
<comment type="caution">
    <text evidence="1">The sequence shown here is derived from an EMBL/GenBank/DDBJ whole genome shotgun (WGS) entry which is preliminary data.</text>
</comment>
<reference evidence="1 2" key="1">
    <citation type="submission" date="2018-07" db="EMBL/GenBank/DDBJ databases">
        <title>Freshwater and sediment microbial communities from various areas in North America, analyzing microbe dynamics in response to fracking.</title>
        <authorList>
            <person name="Lamendella R."/>
        </authorList>
    </citation>
    <scope>NUCLEOTIDE SEQUENCE [LARGE SCALE GENOMIC DNA]</scope>
    <source>
        <strain evidence="1 2">160A</strain>
    </source>
</reference>
<gene>
    <name evidence="1" type="ORF">DFO77_103135</name>
</gene>
<evidence type="ECO:0000313" key="2">
    <source>
        <dbReference type="Proteomes" id="UP000252733"/>
    </source>
</evidence>
<dbReference type="Proteomes" id="UP000252733">
    <property type="component" value="Unassembled WGS sequence"/>
</dbReference>
<dbReference type="InterPro" id="IPR010064">
    <property type="entry name" value="HK97-gp10_tail"/>
</dbReference>